<organism evidence="1 2">
    <name type="scientific">Pedobacter westerhofensis</name>
    <dbReference type="NCBI Taxonomy" id="425512"/>
    <lineage>
        <taxon>Bacteria</taxon>
        <taxon>Pseudomonadati</taxon>
        <taxon>Bacteroidota</taxon>
        <taxon>Sphingobacteriia</taxon>
        <taxon>Sphingobacteriales</taxon>
        <taxon>Sphingobacteriaceae</taxon>
        <taxon>Pedobacter</taxon>
    </lineage>
</organism>
<keyword evidence="2" id="KW-1185">Reference proteome</keyword>
<proteinExistence type="predicted"/>
<evidence type="ECO:0000313" key="1">
    <source>
        <dbReference type="EMBL" id="SMO92448.1"/>
    </source>
</evidence>
<reference evidence="1 2" key="1">
    <citation type="submission" date="2017-05" db="EMBL/GenBank/DDBJ databases">
        <authorList>
            <person name="Varghese N."/>
            <person name="Submissions S."/>
        </authorList>
    </citation>
    <scope>NUCLEOTIDE SEQUENCE [LARGE SCALE GENOMIC DNA]</scope>
    <source>
        <strain evidence="1 2">DSM 19036</strain>
    </source>
</reference>
<protein>
    <submittedName>
        <fullName evidence="1">Uncharacterized protein</fullName>
    </submittedName>
</protein>
<gene>
    <name evidence="1" type="ORF">SAMN06265348_110283</name>
</gene>
<evidence type="ECO:0000313" key="2">
    <source>
        <dbReference type="Proteomes" id="UP000320300"/>
    </source>
</evidence>
<dbReference type="EMBL" id="FXTN01000010">
    <property type="protein sequence ID" value="SMO92448.1"/>
    <property type="molecule type" value="Genomic_DNA"/>
</dbReference>
<dbReference type="Proteomes" id="UP000320300">
    <property type="component" value="Unassembled WGS sequence"/>
</dbReference>
<name>A0A521F8G0_9SPHI</name>
<dbReference type="AlphaFoldDB" id="A0A521F8G0"/>
<accession>A0A521F8G0</accession>
<sequence>MGLSLLIKPTDMEDENELNEERQKCILLLDFIISSMSADVKAKIASEGYTPLKVATLYLIDQIRAFDFTQWQINADNVVDKYESFSVVFVFDRSGTTIVDIVF</sequence>